<sequence length="174" mass="19825">MATIGTTSDTSWRRHSLATNLRAMRAWWIALSRCSNRWRKAVEKGQAEFEIGEHMTRLTADIISRTEFDSNYERESDIPSALPSANIFVLEHRHLCFLSRKLRGDRPEQFLRQRFARNAAQRMQKKRSGNGFSLNLQLIMDDAKRSFFAGHETTRAANLDGDAAGEQPDLAGKG</sequence>
<dbReference type="InterPro" id="IPR036396">
    <property type="entry name" value="Cyt_P450_sf"/>
</dbReference>
<name>A0AAW2X8Q4_9LAMI</name>
<dbReference type="AlphaFoldDB" id="A0AAW2X8Q4"/>
<dbReference type="GO" id="GO:0004497">
    <property type="term" value="F:monooxygenase activity"/>
    <property type="evidence" value="ECO:0007669"/>
    <property type="project" value="InterPro"/>
</dbReference>
<protein>
    <submittedName>
        <fullName evidence="1">Cytokinin hydroxylase</fullName>
    </submittedName>
</protein>
<dbReference type="EMBL" id="JACGWN010000005">
    <property type="protein sequence ID" value="KAL0450006.1"/>
    <property type="molecule type" value="Genomic_DNA"/>
</dbReference>
<dbReference type="GO" id="GO:0016705">
    <property type="term" value="F:oxidoreductase activity, acting on paired donors, with incorporation or reduction of molecular oxygen"/>
    <property type="evidence" value="ECO:0007669"/>
    <property type="project" value="InterPro"/>
</dbReference>
<accession>A0AAW2X8Q4</accession>
<reference evidence="1" key="1">
    <citation type="submission" date="2020-06" db="EMBL/GenBank/DDBJ databases">
        <authorList>
            <person name="Li T."/>
            <person name="Hu X."/>
            <person name="Zhang T."/>
            <person name="Song X."/>
            <person name="Zhang H."/>
            <person name="Dai N."/>
            <person name="Sheng W."/>
            <person name="Hou X."/>
            <person name="Wei L."/>
        </authorList>
    </citation>
    <scope>NUCLEOTIDE SEQUENCE</scope>
    <source>
        <strain evidence="1">KEN1</strain>
        <tissue evidence="1">Leaf</tissue>
    </source>
</reference>
<organism evidence="1">
    <name type="scientific">Sesamum latifolium</name>
    <dbReference type="NCBI Taxonomy" id="2727402"/>
    <lineage>
        <taxon>Eukaryota</taxon>
        <taxon>Viridiplantae</taxon>
        <taxon>Streptophyta</taxon>
        <taxon>Embryophyta</taxon>
        <taxon>Tracheophyta</taxon>
        <taxon>Spermatophyta</taxon>
        <taxon>Magnoliopsida</taxon>
        <taxon>eudicotyledons</taxon>
        <taxon>Gunneridae</taxon>
        <taxon>Pentapetalae</taxon>
        <taxon>asterids</taxon>
        <taxon>lamiids</taxon>
        <taxon>Lamiales</taxon>
        <taxon>Pedaliaceae</taxon>
        <taxon>Sesamum</taxon>
    </lineage>
</organism>
<reference evidence="1" key="2">
    <citation type="journal article" date="2024" name="Plant">
        <title>Genomic evolution and insights into agronomic trait innovations of Sesamum species.</title>
        <authorList>
            <person name="Miao H."/>
            <person name="Wang L."/>
            <person name="Qu L."/>
            <person name="Liu H."/>
            <person name="Sun Y."/>
            <person name="Le M."/>
            <person name="Wang Q."/>
            <person name="Wei S."/>
            <person name="Zheng Y."/>
            <person name="Lin W."/>
            <person name="Duan Y."/>
            <person name="Cao H."/>
            <person name="Xiong S."/>
            <person name="Wang X."/>
            <person name="Wei L."/>
            <person name="Li C."/>
            <person name="Ma Q."/>
            <person name="Ju M."/>
            <person name="Zhao R."/>
            <person name="Li G."/>
            <person name="Mu C."/>
            <person name="Tian Q."/>
            <person name="Mei H."/>
            <person name="Zhang T."/>
            <person name="Gao T."/>
            <person name="Zhang H."/>
        </authorList>
    </citation>
    <scope>NUCLEOTIDE SEQUENCE</scope>
    <source>
        <strain evidence="1">KEN1</strain>
    </source>
</reference>
<gene>
    <name evidence="1" type="ORF">Slati_1557000</name>
</gene>
<comment type="caution">
    <text evidence="1">The sequence shown here is derived from an EMBL/GenBank/DDBJ whole genome shotgun (WGS) entry which is preliminary data.</text>
</comment>
<dbReference type="GO" id="GO:0005506">
    <property type="term" value="F:iron ion binding"/>
    <property type="evidence" value="ECO:0007669"/>
    <property type="project" value="InterPro"/>
</dbReference>
<evidence type="ECO:0000313" key="1">
    <source>
        <dbReference type="EMBL" id="KAL0450006.1"/>
    </source>
</evidence>
<dbReference type="SUPFAM" id="SSF48264">
    <property type="entry name" value="Cytochrome P450"/>
    <property type="match status" value="1"/>
</dbReference>
<dbReference type="GO" id="GO:0020037">
    <property type="term" value="F:heme binding"/>
    <property type="evidence" value="ECO:0007669"/>
    <property type="project" value="InterPro"/>
</dbReference>
<dbReference type="Gene3D" id="1.10.630.10">
    <property type="entry name" value="Cytochrome P450"/>
    <property type="match status" value="1"/>
</dbReference>
<proteinExistence type="predicted"/>